<proteinExistence type="predicted"/>
<dbReference type="Gene3D" id="3.40.50.2300">
    <property type="match status" value="2"/>
</dbReference>
<evidence type="ECO:0000256" key="3">
    <source>
        <dbReference type="ARBA" id="ARBA00023163"/>
    </source>
</evidence>
<dbReference type="Proteomes" id="UP000319255">
    <property type="component" value="Unassembled WGS sequence"/>
</dbReference>
<accession>A0A501W743</accession>
<dbReference type="Pfam" id="PF00356">
    <property type="entry name" value="LacI"/>
    <property type="match status" value="1"/>
</dbReference>
<dbReference type="Gene3D" id="1.10.260.40">
    <property type="entry name" value="lambda repressor-like DNA-binding domains"/>
    <property type="match status" value="1"/>
</dbReference>
<evidence type="ECO:0000313" key="5">
    <source>
        <dbReference type="EMBL" id="TPE44562.1"/>
    </source>
</evidence>
<protein>
    <submittedName>
        <fullName evidence="5">LacI family transcriptional regulator</fullName>
    </submittedName>
</protein>
<dbReference type="SMART" id="SM00354">
    <property type="entry name" value="HTH_LACI"/>
    <property type="match status" value="1"/>
</dbReference>
<dbReference type="GO" id="GO:0000976">
    <property type="term" value="F:transcription cis-regulatory region binding"/>
    <property type="evidence" value="ECO:0007669"/>
    <property type="project" value="TreeGrafter"/>
</dbReference>
<dbReference type="RefSeq" id="WP_140456429.1">
    <property type="nucleotide sequence ID" value="NZ_VFRP01000069.1"/>
</dbReference>
<dbReference type="InterPro" id="IPR025997">
    <property type="entry name" value="SBP_2_dom"/>
</dbReference>
<organism evidence="5 6">
    <name type="scientific">Amaricoccus solimangrovi</name>
    <dbReference type="NCBI Taxonomy" id="2589815"/>
    <lineage>
        <taxon>Bacteria</taxon>
        <taxon>Pseudomonadati</taxon>
        <taxon>Pseudomonadota</taxon>
        <taxon>Alphaproteobacteria</taxon>
        <taxon>Rhodobacterales</taxon>
        <taxon>Paracoccaceae</taxon>
        <taxon>Amaricoccus</taxon>
    </lineage>
</organism>
<dbReference type="Pfam" id="PF13407">
    <property type="entry name" value="Peripla_BP_4"/>
    <property type="match status" value="1"/>
</dbReference>
<dbReference type="OrthoDB" id="9805774at2"/>
<dbReference type="EMBL" id="VFRP01000069">
    <property type="protein sequence ID" value="TPE44562.1"/>
    <property type="molecule type" value="Genomic_DNA"/>
</dbReference>
<dbReference type="PANTHER" id="PTHR30146:SF152">
    <property type="entry name" value="TRANSCRIPTIONAL REGULATORY PROTEIN"/>
    <property type="match status" value="1"/>
</dbReference>
<dbReference type="AlphaFoldDB" id="A0A501W743"/>
<name>A0A501W743_9RHOB</name>
<dbReference type="CDD" id="cd01392">
    <property type="entry name" value="HTH_LacI"/>
    <property type="match status" value="1"/>
</dbReference>
<dbReference type="SUPFAM" id="SSF47413">
    <property type="entry name" value="lambda repressor-like DNA-binding domains"/>
    <property type="match status" value="1"/>
</dbReference>
<dbReference type="InterPro" id="IPR000843">
    <property type="entry name" value="HTH_LacI"/>
</dbReference>
<feature type="domain" description="HTH lacI-type" evidence="4">
    <location>
        <begin position="4"/>
        <end position="47"/>
    </location>
</feature>
<keyword evidence="1" id="KW-0805">Transcription regulation</keyword>
<dbReference type="CDD" id="cd06307">
    <property type="entry name" value="PBP1_sugar_binding"/>
    <property type="match status" value="1"/>
</dbReference>
<evidence type="ECO:0000256" key="1">
    <source>
        <dbReference type="ARBA" id="ARBA00023015"/>
    </source>
</evidence>
<keyword evidence="2" id="KW-0238">DNA-binding</keyword>
<dbReference type="SUPFAM" id="SSF53822">
    <property type="entry name" value="Periplasmic binding protein-like I"/>
    <property type="match status" value="1"/>
</dbReference>
<sequence>MRRPTIRDLAAASGLSVATVNRVLSGAPGVRPVTREKVRATAAEINFYGLGAIDARMATTRPRYRFGFLLLQSQRPWYRAVAQEIRAVAQACQDAEIEVRIEHLEDLSPANTAERARALAGDCAAICVTSMVHPTITDALEDLQSQGTPVFALISQLAATGQVHYIGLDNWKVGRTAAWAIEHIGREPGAVGILMGSPRYRNQEMNESGFRSYFREHAPGFALLEPRATYESAAIAQELTEELLRDHPDLAGLYIAGGGISGALAALRHVARPKNLVVVGYELMDVTRAALLEGTMTLVIAHPLRQLAEEAISRMLASVSAGADPGNLTKIIPFEIYTRENM</sequence>
<comment type="caution">
    <text evidence="5">The sequence shown here is derived from an EMBL/GenBank/DDBJ whole genome shotgun (WGS) entry which is preliminary data.</text>
</comment>
<dbReference type="InterPro" id="IPR028082">
    <property type="entry name" value="Peripla_BP_I"/>
</dbReference>
<keyword evidence="3" id="KW-0804">Transcription</keyword>
<dbReference type="PROSITE" id="PS50932">
    <property type="entry name" value="HTH_LACI_2"/>
    <property type="match status" value="1"/>
</dbReference>
<dbReference type="PANTHER" id="PTHR30146">
    <property type="entry name" value="LACI-RELATED TRANSCRIPTIONAL REPRESSOR"/>
    <property type="match status" value="1"/>
</dbReference>
<dbReference type="InterPro" id="IPR010982">
    <property type="entry name" value="Lambda_DNA-bd_dom_sf"/>
</dbReference>
<keyword evidence="6" id="KW-1185">Reference proteome</keyword>
<gene>
    <name evidence="5" type="ORF">FJM51_23030</name>
</gene>
<dbReference type="GO" id="GO:0003700">
    <property type="term" value="F:DNA-binding transcription factor activity"/>
    <property type="evidence" value="ECO:0007669"/>
    <property type="project" value="TreeGrafter"/>
</dbReference>
<evidence type="ECO:0000256" key="2">
    <source>
        <dbReference type="ARBA" id="ARBA00023125"/>
    </source>
</evidence>
<evidence type="ECO:0000259" key="4">
    <source>
        <dbReference type="PROSITE" id="PS50932"/>
    </source>
</evidence>
<evidence type="ECO:0000313" key="6">
    <source>
        <dbReference type="Proteomes" id="UP000319255"/>
    </source>
</evidence>
<reference evidence="5 6" key="1">
    <citation type="submission" date="2019-06" db="EMBL/GenBank/DDBJ databases">
        <title>A novel bacterium of genus Amaricoccus, isolated from marine sediment.</title>
        <authorList>
            <person name="Huang H."/>
            <person name="Mo K."/>
            <person name="Hu Y."/>
        </authorList>
    </citation>
    <scope>NUCLEOTIDE SEQUENCE [LARGE SCALE GENOMIC DNA]</scope>
    <source>
        <strain evidence="5 6">HB172011</strain>
    </source>
</reference>